<dbReference type="PIRSF" id="PIRSF016702">
    <property type="entry name" value="DNA_bp_PD1"/>
    <property type="match status" value="1"/>
</dbReference>
<dbReference type="EMBL" id="QDKL01000002">
    <property type="protein sequence ID" value="RZF21835.1"/>
    <property type="molecule type" value="Genomic_DNA"/>
</dbReference>
<dbReference type="PANTHER" id="PTHR34988:SF1">
    <property type="entry name" value="DNA-BINDING PROTEIN"/>
    <property type="match status" value="1"/>
</dbReference>
<evidence type="ECO:0000313" key="2">
    <source>
        <dbReference type="EMBL" id="RZF21835.1"/>
    </source>
</evidence>
<evidence type="ECO:0000259" key="1">
    <source>
        <dbReference type="PROSITE" id="PS51742"/>
    </source>
</evidence>
<reference evidence="3" key="1">
    <citation type="journal article" date="2019" name="Int. J. Syst. Evol. Microbiol.">
        <title>Halobacteriovorax valvorus sp. nov., a novel prokaryotic predator isolated from coastal seawater of China.</title>
        <authorList>
            <person name="Chen M.-X."/>
        </authorList>
    </citation>
    <scope>NUCLEOTIDE SEQUENCE [LARGE SCALE GENOMIC DNA]</scope>
    <source>
        <strain evidence="3">BL9</strain>
    </source>
</reference>
<dbReference type="InterPro" id="IPR005175">
    <property type="entry name" value="PPC_dom"/>
</dbReference>
<organism evidence="2 3">
    <name type="scientific">Halobacteriovorax vibrionivorans</name>
    <dbReference type="NCBI Taxonomy" id="2152716"/>
    <lineage>
        <taxon>Bacteria</taxon>
        <taxon>Pseudomonadati</taxon>
        <taxon>Bdellovibrionota</taxon>
        <taxon>Bacteriovoracia</taxon>
        <taxon>Bacteriovoracales</taxon>
        <taxon>Halobacteriovoraceae</taxon>
        <taxon>Halobacteriovorax</taxon>
    </lineage>
</organism>
<sequence length="150" mass="17235">MKYIKQEECYLIRLYKDEDLFSALEEFAVAEELSAGMLKGIGALKEVELGFYHLETKTYDRKEFNGDFELLSLDGNLSYLDGRPFFHIHTVLGDEDFSCKGGHLFRAKVAVTTEIYFFPITQRIERKMDEEIGLNLLSLPEAFSRCGIKG</sequence>
<dbReference type="Proteomes" id="UP000443582">
    <property type="component" value="Unassembled WGS sequence"/>
</dbReference>
<dbReference type="CDD" id="cd11378">
    <property type="entry name" value="DUF296"/>
    <property type="match status" value="1"/>
</dbReference>
<keyword evidence="3" id="KW-1185">Reference proteome</keyword>
<proteinExistence type="predicted"/>
<dbReference type="PANTHER" id="PTHR34988">
    <property type="entry name" value="PROTEIN, PUTATIVE-RELATED"/>
    <property type="match status" value="1"/>
</dbReference>
<dbReference type="InterPro" id="IPR025707">
    <property type="entry name" value="DNA_bp_PD1"/>
</dbReference>
<gene>
    <name evidence="2" type="ORF">DAY19_09100</name>
</gene>
<dbReference type="Gene3D" id="3.30.1330.80">
    <property type="entry name" value="Hypothetical protein, similar to alpha- acetolactate decarboxylase, domain 2"/>
    <property type="match status" value="1"/>
</dbReference>
<feature type="domain" description="PPC" evidence="1">
    <location>
        <begin position="4"/>
        <end position="140"/>
    </location>
</feature>
<protein>
    <submittedName>
        <fullName evidence="2">DUF296 domain-containing protein</fullName>
    </submittedName>
</protein>
<dbReference type="SUPFAM" id="SSF117856">
    <property type="entry name" value="AF0104/ALDC/Ptd012-like"/>
    <property type="match status" value="1"/>
</dbReference>
<dbReference type="RefSeq" id="WP_115361627.1">
    <property type="nucleotide sequence ID" value="NZ_QDKL01000002.1"/>
</dbReference>
<accession>A0ABY0IFW1</accession>
<dbReference type="Pfam" id="PF03479">
    <property type="entry name" value="PCC"/>
    <property type="match status" value="1"/>
</dbReference>
<evidence type="ECO:0000313" key="3">
    <source>
        <dbReference type="Proteomes" id="UP000443582"/>
    </source>
</evidence>
<dbReference type="PROSITE" id="PS51742">
    <property type="entry name" value="PPC"/>
    <property type="match status" value="1"/>
</dbReference>
<name>A0ABY0IFW1_9BACT</name>
<comment type="caution">
    <text evidence="2">The sequence shown here is derived from an EMBL/GenBank/DDBJ whole genome shotgun (WGS) entry which is preliminary data.</text>
</comment>